<gene>
    <name evidence="1" type="ORF">LTS18_011804</name>
</gene>
<keyword evidence="2" id="KW-1185">Reference proteome</keyword>
<dbReference type="Proteomes" id="UP001186974">
    <property type="component" value="Unassembled WGS sequence"/>
</dbReference>
<evidence type="ECO:0000313" key="1">
    <source>
        <dbReference type="EMBL" id="KAK3076857.1"/>
    </source>
</evidence>
<name>A0ACC3DK39_9PEZI</name>
<accession>A0ACC3DK39</accession>
<evidence type="ECO:0000313" key="2">
    <source>
        <dbReference type="Proteomes" id="UP001186974"/>
    </source>
</evidence>
<sequence length="352" mass="39319">VNQASAPSGESSNPFKESNNNHSGSDSPEVEKSQKTSGFLDLPAELRNRIYGLLVWKNEVLQRYNPVLPPQVKRLQDAENFEDQTYGHLKAGSVHGHKKHTALYRINRQINREAKSLARQTPMTWILVNVDIQNHSAQLAKAKFPVTFRCGADQIPNPVMTITIRCRQAPRTEQGCFVVRNDHVEELFRALNMTTGKMQMDIGFFLHKTPSEIGYEALARSLTTALSMSPSNHFLRPTQHGDFDMRCYALGSSLAMCYIKMGCAKPAAWYATYALSDHRNTLLGTRAKAGHYIHAAHDLFMAQEFAPGDVEVEKQIELLKGPLATLYLGKEDVLLEARKDIAAILEVLAADA</sequence>
<protein>
    <submittedName>
        <fullName evidence="1">Uncharacterized protein</fullName>
    </submittedName>
</protein>
<feature type="non-terminal residue" evidence="1">
    <location>
        <position position="352"/>
    </location>
</feature>
<proteinExistence type="predicted"/>
<feature type="non-terminal residue" evidence="1">
    <location>
        <position position="1"/>
    </location>
</feature>
<comment type="caution">
    <text evidence="1">The sequence shown here is derived from an EMBL/GenBank/DDBJ whole genome shotgun (WGS) entry which is preliminary data.</text>
</comment>
<organism evidence="1 2">
    <name type="scientific">Coniosporium uncinatum</name>
    <dbReference type="NCBI Taxonomy" id="93489"/>
    <lineage>
        <taxon>Eukaryota</taxon>
        <taxon>Fungi</taxon>
        <taxon>Dikarya</taxon>
        <taxon>Ascomycota</taxon>
        <taxon>Pezizomycotina</taxon>
        <taxon>Dothideomycetes</taxon>
        <taxon>Dothideomycetes incertae sedis</taxon>
        <taxon>Coniosporium</taxon>
    </lineage>
</organism>
<dbReference type="EMBL" id="JAWDJW010003471">
    <property type="protein sequence ID" value="KAK3076857.1"/>
    <property type="molecule type" value="Genomic_DNA"/>
</dbReference>
<reference evidence="1" key="1">
    <citation type="submission" date="2024-09" db="EMBL/GenBank/DDBJ databases">
        <title>Black Yeasts Isolated from many extreme environments.</title>
        <authorList>
            <person name="Coleine C."/>
            <person name="Stajich J.E."/>
            <person name="Selbmann L."/>
        </authorList>
    </citation>
    <scope>NUCLEOTIDE SEQUENCE</scope>
    <source>
        <strain evidence="1">CCFEE 5737</strain>
    </source>
</reference>